<gene>
    <name evidence="1" type="ORF">AB4Y30_12975</name>
</gene>
<evidence type="ECO:0008006" key="2">
    <source>
        <dbReference type="Google" id="ProtNLM"/>
    </source>
</evidence>
<evidence type="ECO:0000313" key="1">
    <source>
        <dbReference type="EMBL" id="XDK31935.1"/>
    </source>
</evidence>
<reference evidence="1" key="1">
    <citation type="submission" date="2024-07" db="EMBL/GenBank/DDBJ databases">
        <title>Halotolerant mesophilic bacterium Ornithinibacillus sp. 4-3, sp. nov., isolated from soil.</title>
        <authorList>
            <person name="Sidarenka A.V."/>
            <person name="Guliayeva D.E."/>
            <person name="Leanovich S.I."/>
            <person name="Hileuskaya K.S."/>
            <person name="Akhremchuk A.E."/>
            <person name="Sikolenko M.A."/>
            <person name="Valentovich L.N."/>
        </authorList>
    </citation>
    <scope>NUCLEOTIDE SEQUENCE</scope>
    <source>
        <strain evidence="1">4-3</strain>
    </source>
</reference>
<accession>A0AB39HMZ1</accession>
<organism evidence="1">
    <name type="scientific">Ornithinibacillus sp. 4-3</name>
    <dbReference type="NCBI Taxonomy" id="3231488"/>
    <lineage>
        <taxon>Bacteria</taxon>
        <taxon>Bacillati</taxon>
        <taxon>Bacillota</taxon>
        <taxon>Bacilli</taxon>
        <taxon>Bacillales</taxon>
        <taxon>Bacillaceae</taxon>
        <taxon>Ornithinibacillus</taxon>
    </lineage>
</organism>
<dbReference type="AlphaFoldDB" id="A0AB39HMZ1"/>
<dbReference type="RefSeq" id="WP_368652659.1">
    <property type="nucleotide sequence ID" value="NZ_CP162599.1"/>
</dbReference>
<dbReference type="PROSITE" id="PS51257">
    <property type="entry name" value="PROKAR_LIPOPROTEIN"/>
    <property type="match status" value="1"/>
</dbReference>
<sequence>MKRRLFYVIFTTIVLLVGCNDSVTYNDNEIALIVRGEEITIGDLRFLYPDDQMEENLDSVIKERLVKQEVQDMELDISEEVQATIEELDSYSLSELDQLTGNQMEDFISNQAKKLDMDKEEYLRSYLKKSVETAAYMQAYAFEILGEPTEDNIEEFNQKANEHLDKLVEEHKDEIEILFHTTNK</sequence>
<proteinExistence type="predicted"/>
<protein>
    <recommendedName>
        <fullName evidence="2">SurA N-terminal domain-containing protein</fullName>
    </recommendedName>
</protein>
<name>A0AB39HMZ1_9BACI</name>
<dbReference type="EMBL" id="CP162599">
    <property type="protein sequence ID" value="XDK31935.1"/>
    <property type="molecule type" value="Genomic_DNA"/>
</dbReference>